<gene>
    <name evidence="1" type="ORF">METZ01_LOCUS299093</name>
</gene>
<feature type="non-terminal residue" evidence="1">
    <location>
        <position position="59"/>
    </location>
</feature>
<protein>
    <submittedName>
        <fullName evidence="1">Uncharacterized protein</fullName>
    </submittedName>
</protein>
<dbReference type="EMBL" id="UINC01092556">
    <property type="protein sequence ID" value="SVC46239.1"/>
    <property type="molecule type" value="Genomic_DNA"/>
</dbReference>
<organism evidence="1">
    <name type="scientific">marine metagenome</name>
    <dbReference type="NCBI Taxonomy" id="408172"/>
    <lineage>
        <taxon>unclassified sequences</taxon>
        <taxon>metagenomes</taxon>
        <taxon>ecological metagenomes</taxon>
    </lineage>
</organism>
<evidence type="ECO:0000313" key="1">
    <source>
        <dbReference type="EMBL" id="SVC46239.1"/>
    </source>
</evidence>
<proteinExistence type="predicted"/>
<dbReference type="AlphaFoldDB" id="A0A382MBH7"/>
<reference evidence="1" key="1">
    <citation type="submission" date="2018-05" db="EMBL/GenBank/DDBJ databases">
        <authorList>
            <person name="Lanie J.A."/>
            <person name="Ng W.-L."/>
            <person name="Kazmierczak K.M."/>
            <person name="Andrzejewski T.M."/>
            <person name="Davidsen T.M."/>
            <person name="Wayne K.J."/>
            <person name="Tettelin H."/>
            <person name="Glass J.I."/>
            <person name="Rusch D."/>
            <person name="Podicherti R."/>
            <person name="Tsui H.-C.T."/>
            <person name="Winkler M.E."/>
        </authorList>
    </citation>
    <scope>NUCLEOTIDE SEQUENCE</scope>
</reference>
<name>A0A382MBH7_9ZZZZ</name>
<accession>A0A382MBH7</accession>
<sequence length="59" mass="6537">MAEDTLVVFQLGTVFFRIWILIGLEVDDFCGCVFPGSVHVENDPVHDAGAKLVDARFIL</sequence>